<gene>
    <name evidence="3" type="ORF">DSM3645_07980</name>
</gene>
<comment type="caution">
    <text evidence="3">The sequence shown here is derived from an EMBL/GenBank/DDBJ whole genome shotgun (WGS) entry which is preliminary data.</text>
</comment>
<evidence type="ECO:0000256" key="2">
    <source>
        <dbReference type="SAM" id="MobiDB-lite"/>
    </source>
</evidence>
<reference evidence="3 4" key="1">
    <citation type="submission" date="2006-02" db="EMBL/GenBank/DDBJ databases">
        <authorList>
            <person name="Amann R."/>
            <person name="Ferriera S."/>
            <person name="Johnson J."/>
            <person name="Kravitz S."/>
            <person name="Halpern A."/>
            <person name="Remington K."/>
            <person name="Beeson K."/>
            <person name="Tran B."/>
            <person name="Rogers Y.-H."/>
            <person name="Friedman R."/>
            <person name="Venter J.C."/>
        </authorList>
    </citation>
    <scope>NUCLEOTIDE SEQUENCE [LARGE SCALE GENOMIC DNA]</scope>
    <source>
        <strain evidence="3 4">DSM 3645</strain>
    </source>
</reference>
<feature type="coiled-coil region" evidence="1">
    <location>
        <begin position="64"/>
        <end position="130"/>
    </location>
</feature>
<dbReference type="OrthoDB" id="230260at2"/>
<dbReference type="Proteomes" id="UP000004358">
    <property type="component" value="Unassembled WGS sequence"/>
</dbReference>
<dbReference type="HOGENOM" id="CLU_551717_0_0_0"/>
<dbReference type="Gene3D" id="3.40.50.300">
    <property type="entry name" value="P-loop containing nucleotide triphosphate hydrolases"/>
    <property type="match status" value="1"/>
</dbReference>
<organism evidence="3 4">
    <name type="scientific">Blastopirellula marina DSM 3645</name>
    <dbReference type="NCBI Taxonomy" id="314230"/>
    <lineage>
        <taxon>Bacteria</taxon>
        <taxon>Pseudomonadati</taxon>
        <taxon>Planctomycetota</taxon>
        <taxon>Planctomycetia</taxon>
        <taxon>Pirellulales</taxon>
        <taxon>Pirellulaceae</taxon>
        <taxon>Blastopirellula</taxon>
    </lineage>
</organism>
<protein>
    <submittedName>
        <fullName evidence="3">Uncharacterized protein</fullName>
    </submittedName>
</protein>
<evidence type="ECO:0000256" key="1">
    <source>
        <dbReference type="SAM" id="Coils"/>
    </source>
</evidence>
<dbReference type="RefSeq" id="WP_002655192.1">
    <property type="nucleotide sequence ID" value="NZ_CH672377.1"/>
</dbReference>
<feature type="coiled-coil region" evidence="1">
    <location>
        <begin position="211"/>
        <end position="238"/>
    </location>
</feature>
<dbReference type="AlphaFoldDB" id="A3ZY04"/>
<keyword evidence="1" id="KW-0175">Coiled coil</keyword>
<evidence type="ECO:0000313" key="3">
    <source>
        <dbReference type="EMBL" id="EAQ78715.1"/>
    </source>
</evidence>
<name>A3ZY04_9BACT</name>
<sequence length="494" mass="54744">MSKMLDALKRLQSQGVAPAAMPTINNTGGQIDSVREVAAAVDQAVAETEQRLRAEYEQQVTAREQALVAQRQQLELELDAEKKRLEQQLAGLQSQLQSHQTDSASHDELRAELEAELETHLAESTRLREADEARFLQDQAQLTKRLDELGESHQYLVDEAADLSLQLERKEAELQKIQQAIQATPTVDEQALRASLSAELTQQAEQFACKEAELNAALAEARQTIDSHQRDLAEIVRLRAEEKAKFESARAAAEPPRVEQEPQVAETPPVEASEPPSLLRTFTSTIPRPHLVSYEEQTLAELQDARIRERYEQLAHVSSQPTSTLFLSADGGDDAHQAGFHTALAAARENRRVLIIDGDVHGKQLSQRLGMRDSLGFYEVIRRETKWTERVVGLRCGEIDFLPAGRSLYTVSRSDLESAQAVWRDLSEIWPLIILVGEHPGAVSTELYGVLCQSIYLTACLGRATKDDVTSAAKRIASIGGRIEAAVAMNAKLN</sequence>
<accession>A3ZY04</accession>
<proteinExistence type="predicted"/>
<dbReference type="STRING" id="314230.DSM3645_07980"/>
<evidence type="ECO:0000313" key="4">
    <source>
        <dbReference type="Proteomes" id="UP000004358"/>
    </source>
</evidence>
<dbReference type="EMBL" id="AANZ01000019">
    <property type="protein sequence ID" value="EAQ78715.1"/>
    <property type="molecule type" value="Genomic_DNA"/>
</dbReference>
<dbReference type="InterPro" id="IPR027417">
    <property type="entry name" value="P-loop_NTPase"/>
</dbReference>
<dbReference type="SUPFAM" id="SSF52540">
    <property type="entry name" value="P-loop containing nucleoside triphosphate hydrolases"/>
    <property type="match status" value="1"/>
</dbReference>
<feature type="region of interest" description="Disordered" evidence="2">
    <location>
        <begin position="247"/>
        <end position="276"/>
    </location>
</feature>